<dbReference type="AlphaFoldDB" id="E8ZHQ9"/>
<keyword evidence="2" id="KW-1185">Reference proteome</keyword>
<reference evidence="1 2" key="1">
    <citation type="journal article" date="2011" name="J. Bacteriol.">
        <title>Complete genome sequence of Mycoplasma haemofelis, a hemotropic mycoplasma.</title>
        <authorList>
            <person name="Barker E.N."/>
            <person name="Helps C.R."/>
            <person name="Peters I.R."/>
            <person name="Darby A.C."/>
            <person name="Radford A.D."/>
            <person name="Tasker S."/>
        </authorList>
    </citation>
    <scope>NUCLEOTIDE SEQUENCE [LARGE SCALE GENOMIC DNA]</scope>
    <source>
        <strain evidence="1 2">Langford 1</strain>
    </source>
</reference>
<dbReference type="EMBL" id="FR773153">
    <property type="protein sequence ID" value="CBY92680.1"/>
    <property type="molecule type" value="Genomic_DNA"/>
</dbReference>
<evidence type="ECO:0000313" key="2">
    <source>
        <dbReference type="Proteomes" id="UP000008637"/>
    </source>
</evidence>
<gene>
    <name evidence="1" type="ordered locus">HF1_06720</name>
</gene>
<protein>
    <submittedName>
        <fullName evidence="1">Uncharacterized protein</fullName>
    </submittedName>
</protein>
<dbReference type="Proteomes" id="UP000008637">
    <property type="component" value="Chromosome"/>
</dbReference>
<proteinExistence type="predicted"/>
<sequence>MPLPFKLAVGLISSSSAIGLGTWKFINLGEGSERPKIIKTSESKELELEELDEPRLEEEVSLVEDKVLDPVTIPPAVVEPKQVCSIVQITWPSRVGQKVEVVKEIDSKDLDKESGKKTDRFNEDIKKACDPLGNGKKVYVTYSNGVWNYSGNYQTNWSPTDGIRRK</sequence>
<accession>E8ZHQ9</accession>
<organism evidence="1 2">
    <name type="scientific">Mycoplasma haemofelis (strain Langford 1)</name>
    <name type="common">Haemobartonella felis</name>
    <dbReference type="NCBI Taxonomy" id="941640"/>
    <lineage>
        <taxon>Bacteria</taxon>
        <taxon>Bacillati</taxon>
        <taxon>Mycoplasmatota</taxon>
        <taxon>Mollicutes</taxon>
        <taxon>Mycoplasmataceae</taxon>
        <taxon>Mycoplasma</taxon>
    </lineage>
</organism>
<name>E8ZHQ9_MYCHL</name>
<dbReference type="HOGENOM" id="CLU_1600879_0_0_14"/>
<evidence type="ECO:0000313" key="1">
    <source>
        <dbReference type="EMBL" id="CBY92680.1"/>
    </source>
</evidence>
<dbReference type="KEGG" id="mha:HF1_06720"/>